<dbReference type="InterPro" id="IPR006342">
    <property type="entry name" value="FkbM_mtfrase"/>
</dbReference>
<dbReference type="Pfam" id="PF05050">
    <property type="entry name" value="Methyltransf_21"/>
    <property type="match status" value="1"/>
</dbReference>
<dbReference type="InterPro" id="IPR029063">
    <property type="entry name" value="SAM-dependent_MTases_sf"/>
</dbReference>
<evidence type="ECO:0000313" key="3">
    <source>
        <dbReference type="Proteomes" id="UP000177230"/>
    </source>
</evidence>
<dbReference type="Gene3D" id="3.40.50.150">
    <property type="entry name" value="Vaccinia Virus protein VP39"/>
    <property type="match status" value="1"/>
</dbReference>
<dbReference type="PANTHER" id="PTHR32026:SF10">
    <property type="entry name" value="METHYLTRANSFERASE-LIKE PROTEIN 24-RELATED"/>
    <property type="match status" value="1"/>
</dbReference>
<evidence type="ECO:0000313" key="2">
    <source>
        <dbReference type="EMBL" id="OGF11177.1"/>
    </source>
</evidence>
<dbReference type="SUPFAM" id="SSF53335">
    <property type="entry name" value="S-adenosyl-L-methionine-dependent methyltransferases"/>
    <property type="match status" value="1"/>
</dbReference>
<evidence type="ECO:0000259" key="1">
    <source>
        <dbReference type="Pfam" id="PF05050"/>
    </source>
</evidence>
<dbReference type="InterPro" id="IPR026913">
    <property type="entry name" value="METTL24"/>
</dbReference>
<dbReference type="PANTHER" id="PTHR32026">
    <property type="entry name" value="METHYLTRANSFERASE-LIKE PROTEIN 24"/>
    <property type="match status" value="1"/>
</dbReference>
<feature type="domain" description="Methyltransferase FkbM" evidence="1">
    <location>
        <begin position="77"/>
        <end position="198"/>
    </location>
</feature>
<organism evidence="2 3">
    <name type="scientific">Candidatus Edwardsbacteria bacterium GWF2_54_11</name>
    <dbReference type="NCBI Taxonomy" id="1817851"/>
    <lineage>
        <taxon>Bacteria</taxon>
        <taxon>Candidatus Edwardsiibacteriota</taxon>
    </lineage>
</organism>
<dbReference type="NCBIfam" id="TIGR01444">
    <property type="entry name" value="fkbM_fam"/>
    <property type="match status" value="1"/>
</dbReference>
<dbReference type="EMBL" id="MFFM01000037">
    <property type="protein sequence ID" value="OGF11177.1"/>
    <property type="molecule type" value="Genomic_DNA"/>
</dbReference>
<reference evidence="2 3" key="1">
    <citation type="journal article" date="2016" name="Nat. Commun.">
        <title>Thousands of microbial genomes shed light on interconnected biogeochemical processes in an aquifer system.</title>
        <authorList>
            <person name="Anantharaman K."/>
            <person name="Brown C.T."/>
            <person name="Hug L.A."/>
            <person name="Sharon I."/>
            <person name="Castelle C.J."/>
            <person name="Probst A.J."/>
            <person name="Thomas B.C."/>
            <person name="Singh A."/>
            <person name="Wilkins M.J."/>
            <person name="Karaoz U."/>
            <person name="Brodie E.L."/>
            <person name="Williams K.H."/>
            <person name="Hubbard S.S."/>
            <person name="Banfield J.F."/>
        </authorList>
    </citation>
    <scope>NUCLEOTIDE SEQUENCE [LARGE SCALE GENOMIC DNA]</scope>
</reference>
<sequence length="246" mass="27216">MLDFAAKLAALVRGAVYKALRRDPLTGRRILARRDVQFIGTPYGGWAVPVSLINQGAVCYCAGCGEDISFDLGLIRKFGCQVHAFDPTPRSIEYVRRTAGAEANYHFQGIGLWDRADKLRFYAPLNPEHVSHSLLNLQGTDSYFTAEVARLSELMGRNGHRRLDLLKLDIEGAEYRVLDSILEDKLDVSIICVEYDETFNPLDGGYVKRIKGSIEGLIAAGYSIACIGRPGNYTFIKAPGRATPDK</sequence>
<comment type="caution">
    <text evidence="2">The sequence shown here is derived from an EMBL/GenBank/DDBJ whole genome shotgun (WGS) entry which is preliminary data.</text>
</comment>
<gene>
    <name evidence="2" type="ORF">A2024_07895</name>
</gene>
<dbReference type="AlphaFoldDB" id="A0A1F5R9S0"/>
<proteinExistence type="predicted"/>
<dbReference type="Proteomes" id="UP000177230">
    <property type="component" value="Unassembled WGS sequence"/>
</dbReference>
<protein>
    <recommendedName>
        <fullName evidence="1">Methyltransferase FkbM domain-containing protein</fullName>
    </recommendedName>
</protein>
<accession>A0A1F5R9S0</accession>
<name>A0A1F5R9S0_9BACT</name>